<sequence>MLAHLRRRLPHFLCCLPTCLPPCACRALPCVPHKRAAGRSGWVPAWARRESERVSTALHCERPADEDDDDDDDDDAVDVHSPRAGQGKARQGKAGREGGRQRWKGGRRRKCKATKRREGRRRRAMRKRKREANWLGVCCCCQSDIFNCCKRWVAWARVARRMRWHSTRILTFACVHCMCCASWGLQWYKVRCWLFASTAVVIPVVGRGQSRRGWAGPCFAVNFFFRAVK</sequence>
<feature type="compositionally biased region" description="Basic residues" evidence="1">
    <location>
        <begin position="101"/>
        <end position="125"/>
    </location>
</feature>
<reference evidence="3 4" key="1">
    <citation type="submission" date="2024-04" db="EMBL/GenBank/DDBJ databases">
        <title>Phyllosticta paracitricarpa is synonymous to the EU quarantine fungus P. citricarpa based on phylogenomic analyses.</title>
        <authorList>
            <consortium name="Lawrence Berkeley National Laboratory"/>
            <person name="Van Ingen-Buijs V.A."/>
            <person name="Van Westerhoven A.C."/>
            <person name="Haridas S."/>
            <person name="Skiadas P."/>
            <person name="Martin F."/>
            <person name="Groenewald J.Z."/>
            <person name="Crous P.W."/>
            <person name="Seidl M.F."/>
        </authorList>
    </citation>
    <scope>NUCLEOTIDE SEQUENCE [LARGE SCALE GENOMIC DNA]</scope>
    <source>
        <strain evidence="3 4">CBS 123374</strain>
    </source>
</reference>
<evidence type="ECO:0000313" key="4">
    <source>
        <dbReference type="Proteomes" id="UP001492380"/>
    </source>
</evidence>
<feature type="chain" id="PRO_5046773356" evidence="2">
    <location>
        <begin position="26"/>
        <end position="229"/>
    </location>
</feature>
<feature type="signal peptide" evidence="2">
    <location>
        <begin position="1"/>
        <end position="25"/>
    </location>
</feature>
<keyword evidence="4" id="KW-1185">Reference proteome</keyword>
<gene>
    <name evidence="3" type="ORF">HDK90DRAFT_340337</name>
</gene>
<evidence type="ECO:0000256" key="1">
    <source>
        <dbReference type="SAM" id="MobiDB-lite"/>
    </source>
</evidence>
<accession>A0ABR1YFS8</accession>
<comment type="caution">
    <text evidence="3">The sequence shown here is derived from an EMBL/GenBank/DDBJ whole genome shotgun (WGS) entry which is preliminary data.</text>
</comment>
<dbReference type="EMBL" id="JBBWRZ010000009">
    <property type="protein sequence ID" value="KAK8228907.1"/>
    <property type="molecule type" value="Genomic_DNA"/>
</dbReference>
<proteinExistence type="predicted"/>
<dbReference type="Proteomes" id="UP001492380">
    <property type="component" value="Unassembled WGS sequence"/>
</dbReference>
<protein>
    <submittedName>
        <fullName evidence="3">Uncharacterized protein</fullName>
    </submittedName>
</protein>
<organism evidence="3 4">
    <name type="scientific">Phyllosticta capitalensis</name>
    <dbReference type="NCBI Taxonomy" id="121624"/>
    <lineage>
        <taxon>Eukaryota</taxon>
        <taxon>Fungi</taxon>
        <taxon>Dikarya</taxon>
        <taxon>Ascomycota</taxon>
        <taxon>Pezizomycotina</taxon>
        <taxon>Dothideomycetes</taxon>
        <taxon>Dothideomycetes incertae sedis</taxon>
        <taxon>Botryosphaeriales</taxon>
        <taxon>Phyllostictaceae</taxon>
        <taxon>Phyllosticta</taxon>
    </lineage>
</organism>
<keyword evidence="2" id="KW-0732">Signal</keyword>
<feature type="region of interest" description="Disordered" evidence="1">
    <location>
        <begin position="62"/>
        <end position="125"/>
    </location>
</feature>
<feature type="compositionally biased region" description="Acidic residues" evidence="1">
    <location>
        <begin position="64"/>
        <end position="76"/>
    </location>
</feature>
<name>A0ABR1YFS8_9PEZI</name>
<evidence type="ECO:0000313" key="3">
    <source>
        <dbReference type="EMBL" id="KAK8228907.1"/>
    </source>
</evidence>
<evidence type="ECO:0000256" key="2">
    <source>
        <dbReference type="SAM" id="SignalP"/>
    </source>
</evidence>